<dbReference type="EMBL" id="CP035037">
    <property type="protein sequence ID" value="QAB17091.1"/>
    <property type="molecule type" value="Genomic_DNA"/>
</dbReference>
<dbReference type="PIRSF" id="PIRSF002741">
    <property type="entry name" value="MppA"/>
    <property type="match status" value="1"/>
</dbReference>
<sequence>MKRSKIGFGFVALAAAGALALSGCASGGGSNGGGDAGAGIITVNNTEPQKGLIPADTTEVGGGKVVDALWEGLVYYDADGVTQMGVAESIESDDNITWTVNLRDDAVFSDGTPVLAHNFVDAWNYAANIDNAMGNQYFFSAIKGFSETEPVEALEGLKVIDDHTFTIEATPDFPDRLGYSAYYPLPDVAFEDMEAFGQNPIGNGLYKLDGEGAWKHDESISLVKNDTYVGPREVSNEGIDFKVYASLDAAYTDLLAGNLDVLDQIPDTSFAVFEDELGDRAINQAGALTTTLAISTSLPHFGMDEEGKLRRAALSMAVDREEIIDVIFEGTNLPAVDFTSPVVDGFADDLAGKEKLEFNLDEAKKLWAEADAISPFEGTVEVATNSDGPHQVWIEAVANQWATNLGISAAPKLYPTFAAFLDDREADVVGGPFRAGWQGDYPGAYNYMQPLYYTGASSNHGFYANPAFDAKLDEAINAASHEERNEKLNEAQEILLEDMPSIPLWYQGTTGGYSEGVDNVVFGWNSVPIFNEITKN</sequence>
<dbReference type="Gene3D" id="3.10.105.10">
    <property type="entry name" value="Dipeptide-binding Protein, Domain 3"/>
    <property type="match status" value="1"/>
</dbReference>
<dbReference type="PANTHER" id="PTHR30290:SF83">
    <property type="entry name" value="ABC TRANSPORTER SUBSTRATE-BINDING PROTEIN"/>
    <property type="match status" value="1"/>
</dbReference>
<keyword evidence="4" id="KW-1185">Reference proteome</keyword>
<dbReference type="Gene3D" id="3.90.76.10">
    <property type="entry name" value="Dipeptide-binding Protein, Domain 1"/>
    <property type="match status" value="1"/>
</dbReference>
<evidence type="ECO:0000256" key="1">
    <source>
        <dbReference type="SAM" id="SignalP"/>
    </source>
</evidence>
<dbReference type="RefSeq" id="WP_128386343.1">
    <property type="nucleotide sequence ID" value="NZ_CP035037.1"/>
</dbReference>
<protein>
    <submittedName>
        <fullName evidence="3">ABC transporter substrate-binding protein</fullName>
    </submittedName>
</protein>
<dbReference type="PANTHER" id="PTHR30290">
    <property type="entry name" value="PERIPLASMIC BINDING COMPONENT OF ABC TRANSPORTER"/>
    <property type="match status" value="1"/>
</dbReference>
<dbReference type="Proteomes" id="UP000285768">
    <property type="component" value="Chromosome"/>
</dbReference>
<organism evidence="3 4">
    <name type="scientific">Leucobacter muris</name>
    <dbReference type="NCBI Taxonomy" id="1935379"/>
    <lineage>
        <taxon>Bacteria</taxon>
        <taxon>Bacillati</taxon>
        <taxon>Actinomycetota</taxon>
        <taxon>Actinomycetes</taxon>
        <taxon>Micrococcales</taxon>
        <taxon>Microbacteriaceae</taxon>
        <taxon>Leucobacter</taxon>
    </lineage>
</organism>
<gene>
    <name evidence="3" type="ORF">Leucomu_03415</name>
</gene>
<dbReference type="InterPro" id="IPR030678">
    <property type="entry name" value="Peptide/Ni-bd"/>
</dbReference>
<dbReference type="CDD" id="cd00995">
    <property type="entry name" value="PBP2_NikA_DppA_OppA_like"/>
    <property type="match status" value="1"/>
</dbReference>
<accession>A0ABX5QDF6</accession>
<dbReference type="InterPro" id="IPR000914">
    <property type="entry name" value="SBP_5_dom"/>
</dbReference>
<dbReference type="Gene3D" id="3.40.190.10">
    <property type="entry name" value="Periplasmic binding protein-like II"/>
    <property type="match status" value="1"/>
</dbReference>
<name>A0ABX5QDF6_9MICO</name>
<dbReference type="SUPFAM" id="SSF53850">
    <property type="entry name" value="Periplasmic binding protein-like II"/>
    <property type="match status" value="1"/>
</dbReference>
<evidence type="ECO:0000313" key="4">
    <source>
        <dbReference type="Proteomes" id="UP000285768"/>
    </source>
</evidence>
<feature type="signal peptide" evidence="1">
    <location>
        <begin position="1"/>
        <end position="20"/>
    </location>
</feature>
<dbReference type="InterPro" id="IPR039424">
    <property type="entry name" value="SBP_5"/>
</dbReference>
<keyword evidence="1" id="KW-0732">Signal</keyword>
<reference evidence="3 4" key="1">
    <citation type="submission" date="2019-01" db="EMBL/GenBank/DDBJ databases">
        <title>Leucobacter muris sp. nov. isolated from the nose of a laboratory mouse.</title>
        <authorList>
            <person name="Benga L."/>
            <person name="Sproeer C."/>
            <person name="Schumann P."/>
            <person name="Verbarg S."/>
            <person name="Bunk B."/>
            <person name="Engelhardt E."/>
            <person name="Benten P.M."/>
            <person name="Sager M."/>
        </authorList>
    </citation>
    <scope>NUCLEOTIDE SEQUENCE [LARGE SCALE GENOMIC DNA]</scope>
    <source>
        <strain evidence="3 4">DSM 101948</strain>
    </source>
</reference>
<dbReference type="Pfam" id="PF00496">
    <property type="entry name" value="SBP_bac_5"/>
    <property type="match status" value="1"/>
</dbReference>
<proteinExistence type="predicted"/>
<evidence type="ECO:0000259" key="2">
    <source>
        <dbReference type="Pfam" id="PF00496"/>
    </source>
</evidence>
<feature type="chain" id="PRO_5046955505" evidence="1">
    <location>
        <begin position="21"/>
        <end position="536"/>
    </location>
</feature>
<feature type="domain" description="Solute-binding protein family 5" evidence="2">
    <location>
        <begin position="85"/>
        <end position="458"/>
    </location>
</feature>
<dbReference type="PROSITE" id="PS51257">
    <property type="entry name" value="PROKAR_LIPOPROTEIN"/>
    <property type="match status" value="1"/>
</dbReference>
<evidence type="ECO:0000313" key="3">
    <source>
        <dbReference type="EMBL" id="QAB17091.1"/>
    </source>
</evidence>